<reference evidence="1" key="1">
    <citation type="journal article" date="2022" name="bioRxiv">
        <title>Sequencing and chromosome-scale assembly of the giantPleurodeles waltlgenome.</title>
        <authorList>
            <person name="Brown T."/>
            <person name="Elewa A."/>
            <person name="Iarovenko S."/>
            <person name="Subramanian E."/>
            <person name="Araus A.J."/>
            <person name="Petzold A."/>
            <person name="Susuki M."/>
            <person name="Suzuki K.-i.T."/>
            <person name="Hayashi T."/>
            <person name="Toyoda A."/>
            <person name="Oliveira C."/>
            <person name="Osipova E."/>
            <person name="Leigh N.D."/>
            <person name="Simon A."/>
            <person name="Yun M.H."/>
        </authorList>
    </citation>
    <scope>NUCLEOTIDE SEQUENCE</scope>
    <source>
        <strain evidence="1">20211129_DDA</strain>
        <tissue evidence="1">Liver</tissue>
    </source>
</reference>
<proteinExistence type="predicted"/>
<accession>A0AAV7VQH1</accession>
<keyword evidence="2" id="KW-1185">Reference proteome</keyword>
<dbReference type="AlphaFoldDB" id="A0AAV7VQH1"/>
<sequence>MTAVRFCGWEIKGSVRVSQRFGGTLRATTLTAYDRRGLYCHRNPACIPACVSAATAFSPAASAPHNDFRVSGLATPALNPSPWGPSSPDILH</sequence>
<name>A0AAV7VQH1_PLEWA</name>
<organism evidence="1 2">
    <name type="scientific">Pleurodeles waltl</name>
    <name type="common">Iberian ribbed newt</name>
    <dbReference type="NCBI Taxonomy" id="8319"/>
    <lineage>
        <taxon>Eukaryota</taxon>
        <taxon>Metazoa</taxon>
        <taxon>Chordata</taxon>
        <taxon>Craniata</taxon>
        <taxon>Vertebrata</taxon>
        <taxon>Euteleostomi</taxon>
        <taxon>Amphibia</taxon>
        <taxon>Batrachia</taxon>
        <taxon>Caudata</taxon>
        <taxon>Salamandroidea</taxon>
        <taxon>Salamandridae</taxon>
        <taxon>Pleurodelinae</taxon>
        <taxon>Pleurodeles</taxon>
    </lineage>
</organism>
<gene>
    <name evidence="1" type="ORF">NDU88_007709</name>
</gene>
<evidence type="ECO:0000313" key="1">
    <source>
        <dbReference type="EMBL" id="KAJ1203928.1"/>
    </source>
</evidence>
<dbReference type="Proteomes" id="UP001066276">
    <property type="component" value="Chromosome 2_1"/>
</dbReference>
<protein>
    <submittedName>
        <fullName evidence="1">Uncharacterized protein</fullName>
    </submittedName>
</protein>
<evidence type="ECO:0000313" key="2">
    <source>
        <dbReference type="Proteomes" id="UP001066276"/>
    </source>
</evidence>
<comment type="caution">
    <text evidence="1">The sequence shown here is derived from an EMBL/GenBank/DDBJ whole genome shotgun (WGS) entry which is preliminary data.</text>
</comment>
<dbReference type="EMBL" id="JANPWB010000003">
    <property type="protein sequence ID" value="KAJ1203928.1"/>
    <property type="molecule type" value="Genomic_DNA"/>
</dbReference>